<dbReference type="OrthoDB" id="2956462at2759"/>
<feature type="domain" description="CxC5 like cysteine cluster associated with KDZ" evidence="1">
    <location>
        <begin position="111"/>
        <end position="162"/>
    </location>
</feature>
<accession>B0CQB6</accession>
<dbReference type="RefSeq" id="XP_001874385.1">
    <property type="nucleotide sequence ID" value="XM_001874350.1"/>
</dbReference>
<keyword evidence="3" id="KW-1185">Reference proteome</keyword>
<dbReference type="KEGG" id="lbc:LACBIDRAFT_321423"/>
<evidence type="ECO:0000313" key="2">
    <source>
        <dbReference type="EMBL" id="EDR16177.1"/>
    </source>
</evidence>
<reference evidence="2 3" key="1">
    <citation type="journal article" date="2008" name="Nature">
        <title>The genome of Laccaria bicolor provides insights into mycorrhizal symbiosis.</title>
        <authorList>
            <person name="Martin F."/>
            <person name="Aerts A."/>
            <person name="Ahren D."/>
            <person name="Brun A."/>
            <person name="Danchin E.G.J."/>
            <person name="Duchaussoy F."/>
            <person name="Gibon J."/>
            <person name="Kohler A."/>
            <person name="Lindquist E."/>
            <person name="Pereda V."/>
            <person name="Salamov A."/>
            <person name="Shapiro H.J."/>
            <person name="Wuyts J."/>
            <person name="Blaudez D."/>
            <person name="Buee M."/>
            <person name="Brokstein P."/>
            <person name="Canbaeck B."/>
            <person name="Cohen D."/>
            <person name="Courty P.E."/>
            <person name="Coutinho P.M."/>
            <person name="Delaruelle C."/>
            <person name="Detter J.C."/>
            <person name="Deveau A."/>
            <person name="DiFazio S."/>
            <person name="Duplessis S."/>
            <person name="Fraissinet-Tachet L."/>
            <person name="Lucic E."/>
            <person name="Frey-Klett P."/>
            <person name="Fourrey C."/>
            <person name="Feussner I."/>
            <person name="Gay G."/>
            <person name="Grimwood J."/>
            <person name="Hoegger P.J."/>
            <person name="Jain P."/>
            <person name="Kilaru S."/>
            <person name="Labbe J."/>
            <person name="Lin Y.C."/>
            <person name="Legue V."/>
            <person name="Le Tacon F."/>
            <person name="Marmeisse R."/>
            <person name="Melayah D."/>
            <person name="Montanini B."/>
            <person name="Muratet M."/>
            <person name="Nehls U."/>
            <person name="Niculita-Hirzel H."/>
            <person name="Oudot-Le Secq M.P."/>
            <person name="Peter M."/>
            <person name="Quesneville H."/>
            <person name="Rajashekar B."/>
            <person name="Reich M."/>
            <person name="Rouhier N."/>
            <person name="Schmutz J."/>
            <person name="Yin T."/>
            <person name="Chalot M."/>
            <person name="Henrissat B."/>
            <person name="Kuees U."/>
            <person name="Lucas S."/>
            <person name="Van de Peer Y."/>
            <person name="Podila G.K."/>
            <person name="Polle A."/>
            <person name="Pukkila P.J."/>
            <person name="Richardson P.M."/>
            <person name="Rouze P."/>
            <person name="Sanders I.R."/>
            <person name="Stajich J.E."/>
            <person name="Tunlid A."/>
            <person name="Tuskan G."/>
            <person name="Grigoriev I.V."/>
        </authorList>
    </citation>
    <scope>NUCLEOTIDE SEQUENCE [LARGE SCALE GENOMIC DNA]</scope>
    <source>
        <strain evidence="3">S238N-H82 / ATCC MYA-4686</strain>
    </source>
</reference>
<dbReference type="Proteomes" id="UP000001194">
    <property type="component" value="Unassembled WGS sequence"/>
</dbReference>
<dbReference type="InterPro" id="IPR041539">
    <property type="entry name" value="CxC5"/>
</dbReference>
<dbReference type="EMBL" id="DS547091">
    <property type="protein sequence ID" value="EDR16177.1"/>
    <property type="molecule type" value="Genomic_DNA"/>
</dbReference>
<dbReference type="Pfam" id="PF18718">
    <property type="entry name" value="CxC5"/>
    <property type="match status" value="1"/>
</dbReference>
<protein>
    <submittedName>
        <fullName evidence="2">Predicted protein</fullName>
    </submittedName>
</protein>
<name>B0CQB6_LACBS</name>
<dbReference type="AlphaFoldDB" id="B0CQB6"/>
<sequence length="222" mass="25062">MRLITALENLQRHPVLRKLTLNDVVQYARLVGHLKNDILLPQPLEQTDPGVPPDVLPLSLVEFLSLALSIKQEFIQDSWDIMKYYIWECTTVPLIHEDFELFREFGWSRGIAVLSIYPRESVCATVGCGNTRPLKKETSREVVVYTTANGVQAAWAIHLYCPGKSYPVDLLAQLLNDPQSVKLTITTTLLSMTENAHTTKKSHFTYRLANINSSNRKLSAPG</sequence>
<dbReference type="InParanoid" id="B0CQB6"/>
<dbReference type="HOGENOM" id="CLU_074887_2_0_1"/>
<evidence type="ECO:0000259" key="1">
    <source>
        <dbReference type="Pfam" id="PF18718"/>
    </source>
</evidence>
<organism evidence="3">
    <name type="scientific">Laccaria bicolor (strain S238N-H82 / ATCC MYA-4686)</name>
    <name type="common">Bicoloured deceiver</name>
    <name type="synonym">Laccaria laccata var. bicolor</name>
    <dbReference type="NCBI Taxonomy" id="486041"/>
    <lineage>
        <taxon>Eukaryota</taxon>
        <taxon>Fungi</taxon>
        <taxon>Dikarya</taxon>
        <taxon>Basidiomycota</taxon>
        <taxon>Agaricomycotina</taxon>
        <taxon>Agaricomycetes</taxon>
        <taxon>Agaricomycetidae</taxon>
        <taxon>Agaricales</taxon>
        <taxon>Agaricineae</taxon>
        <taxon>Hydnangiaceae</taxon>
        <taxon>Laccaria</taxon>
    </lineage>
</organism>
<proteinExistence type="predicted"/>
<gene>
    <name evidence="2" type="ORF">LACBIDRAFT_321423</name>
</gene>
<dbReference type="GeneID" id="6069123"/>
<evidence type="ECO:0000313" key="3">
    <source>
        <dbReference type="Proteomes" id="UP000001194"/>
    </source>
</evidence>